<sequence length="75" mass="8541">MEFRQLVESYRHAVGLDFKEPSTIILEADRKRSDLRLRLAQAISKPAPEDEIAQLRADLEIAEVTFQNMKAAEGL</sequence>
<organism evidence="1">
    <name type="scientific">marine sediment metagenome</name>
    <dbReference type="NCBI Taxonomy" id="412755"/>
    <lineage>
        <taxon>unclassified sequences</taxon>
        <taxon>metagenomes</taxon>
        <taxon>ecological metagenomes</taxon>
    </lineage>
</organism>
<evidence type="ECO:0000313" key="1">
    <source>
        <dbReference type="EMBL" id="GAI86013.1"/>
    </source>
</evidence>
<gene>
    <name evidence="1" type="ORF">S12H4_12727</name>
</gene>
<accession>X1RZG5</accession>
<dbReference type="EMBL" id="BARW01006079">
    <property type="protein sequence ID" value="GAI86013.1"/>
    <property type="molecule type" value="Genomic_DNA"/>
</dbReference>
<reference evidence="1" key="1">
    <citation type="journal article" date="2014" name="Front. Microbiol.">
        <title>High frequency of phylogenetically diverse reductive dehalogenase-homologous genes in deep subseafloor sedimentary metagenomes.</title>
        <authorList>
            <person name="Kawai M."/>
            <person name="Futagami T."/>
            <person name="Toyoda A."/>
            <person name="Takaki Y."/>
            <person name="Nishi S."/>
            <person name="Hori S."/>
            <person name="Arai W."/>
            <person name="Tsubouchi T."/>
            <person name="Morono Y."/>
            <person name="Uchiyama I."/>
            <person name="Ito T."/>
            <person name="Fujiyama A."/>
            <person name="Inagaki F."/>
            <person name="Takami H."/>
        </authorList>
    </citation>
    <scope>NUCLEOTIDE SEQUENCE</scope>
    <source>
        <strain evidence="1">Expedition CK06-06</strain>
    </source>
</reference>
<protein>
    <submittedName>
        <fullName evidence="1">Uncharacterized protein</fullName>
    </submittedName>
</protein>
<name>X1RZG5_9ZZZZ</name>
<proteinExistence type="predicted"/>
<comment type="caution">
    <text evidence="1">The sequence shown here is derived from an EMBL/GenBank/DDBJ whole genome shotgun (WGS) entry which is preliminary data.</text>
</comment>
<dbReference type="AlphaFoldDB" id="X1RZG5"/>